<dbReference type="Gramene" id="TRITD1Av1G143320.1">
    <property type="protein sequence ID" value="TRITD1Av1G143320.1"/>
    <property type="gene ID" value="TRITD1Av1G143320"/>
</dbReference>
<proteinExistence type="predicted"/>
<sequence>MAGLELLLLVGTRDGEATKERQGEAPSGGGRGKETGVHEGPPVQGAAAGAPSWVVGDEVQERKAGGEPRVRDMDGDRCSATVAQNGKAASQGTRGRWEVWSWVPWRREEGDEGRDRGRERFRVRALWRSRGGGGVETREGRDRTG</sequence>
<reference evidence="2 3" key="1">
    <citation type="submission" date="2017-09" db="EMBL/GenBank/DDBJ databases">
        <authorList>
            <consortium name="International Durum Wheat Genome Sequencing Consortium (IDWGSC)"/>
            <person name="Milanesi L."/>
        </authorList>
    </citation>
    <scope>NUCLEOTIDE SEQUENCE [LARGE SCALE GENOMIC DNA]</scope>
    <source>
        <strain evidence="3">cv. Svevo</strain>
    </source>
</reference>
<evidence type="ECO:0000313" key="3">
    <source>
        <dbReference type="Proteomes" id="UP000324705"/>
    </source>
</evidence>
<dbReference type="EMBL" id="LT934111">
    <property type="protein sequence ID" value="VAH06462.1"/>
    <property type="molecule type" value="Genomic_DNA"/>
</dbReference>
<organism evidence="2 3">
    <name type="scientific">Triticum turgidum subsp. durum</name>
    <name type="common">Durum wheat</name>
    <name type="synonym">Triticum durum</name>
    <dbReference type="NCBI Taxonomy" id="4567"/>
    <lineage>
        <taxon>Eukaryota</taxon>
        <taxon>Viridiplantae</taxon>
        <taxon>Streptophyta</taxon>
        <taxon>Embryophyta</taxon>
        <taxon>Tracheophyta</taxon>
        <taxon>Spermatophyta</taxon>
        <taxon>Magnoliopsida</taxon>
        <taxon>Liliopsida</taxon>
        <taxon>Poales</taxon>
        <taxon>Poaceae</taxon>
        <taxon>BOP clade</taxon>
        <taxon>Pooideae</taxon>
        <taxon>Triticodae</taxon>
        <taxon>Triticeae</taxon>
        <taxon>Triticinae</taxon>
        <taxon>Triticum</taxon>
    </lineage>
</organism>
<keyword evidence="3" id="KW-1185">Reference proteome</keyword>
<feature type="compositionally biased region" description="Low complexity" evidence="1">
    <location>
        <begin position="40"/>
        <end position="51"/>
    </location>
</feature>
<protein>
    <submittedName>
        <fullName evidence="2">Uncharacterized protein</fullName>
    </submittedName>
</protein>
<accession>A0A9R0Q7H2</accession>
<feature type="region of interest" description="Disordered" evidence="1">
    <location>
        <begin position="11"/>
        <end position="55"/>
    </location>
</feature>
<name>A0A9R0Q7H2_TRITD</name>
<gene>
    <name evidence="2" type="ORF">TRITD_1Av1G143320</name>
</gene>
<evidence type="ECO:0000313" key="2">
    <source>
        <dbReference type="EMBL" id="VAH06462.1"/>
    </source>
</evidence>
<feature type="compositionally biased region" description="Basic and acidic residues" evidence="1">
    <location>
        <begin position="13"/>
        <end position="23"/>
    </location>
</feature>
<evidence type="ECO:0000256" key="1">
    <source>
        <dbReference type="SAM" id="MobiDB-lite"/>
    </source>
</evidence>
<dbReference type="AlphaFoldDB" id="A0A9R0Q7H2"/>
<dbReference type="Proteomes" id="UP000324705">
    <property type="component" value="Chromosome 1A"/>
</dbReference>
<dbReference type="OMA" id="VPWRREE"/>